<feature type="compositionally biased region" description="Pro residues" evidence="2">
    <location>
        <begin position="33"/>
        <end position="43"/>
    </location>
</feature>
<dbReference type="GO" id="GO:0005096">
    <property type="term" value="F:GTPase activator activity"/>
    <property type="evidence" value="ECO:0007669"/>
    <property type="project" value="UniProtKB-KW"/>
</dbReference>
<gene>
    <name evidence="4" type="ORF">EIP91_009877</name>
</gene>
<evidence type="ECO:0000313" key="5">
    <source>
        <dbReference type="Proteomes" id="UP000292702"/>
    </source>
</evidence>
<dbReference type="EMBL" id="RWJN01000058">
    <property type="protein sequence ID" value="TCD68731.1"/>
    <property type="molecule type" value="Genomic_DNA"/>
</dbReference>
<organism evidence="4 5">
    <name type="scientific">Steccherinum ochraceum</name>
    <dbReference type="NCBI Taxonomy" id="92696"/>
    <lineage>
        <taxon>Eukaryota</taxon>
        <taxon>Fungi</taxon>
        <taxon>Dikarya</taxon>
        <taxon>Basidiomycota</taxon>
        <taxon>Agaricomycotina</taxon>
        <taxon>Agaricomycetes</taxon>
        <taxon>Polyporales</taxon>
        <taxon>Steccherinaceae</taxon>
        <taxon>Steccherinum</taxon>
    </lineage>
</organism>
<feature type="domain" description="Rho-GAP" evidence="3">
    <location>
        <begin position="239"/>
        <end position="343"/>
    </location>
</feature>
<evidence type="ECO:0000256" key="2">
    <source>
        <dbReference type="SAM" id="MobiDB-lite"/>
    </source>
</evidence>
<proteinExistence type="predicted"/>
<dbReference type="PANTHER" id="PTHR15228">
    <property type="entry name" value="SPERMATHECAL PHYSIOLOGY VARIANT"/>
    <property type="match status" value="1"/>
</dbReference>
<accession>A0A4R0RJW2</accession>
<feature type="region of interest" description="Disordered" evidence="2">
    <location>
        <begin position="28"/>
        <end position="74"/>
    </location>
</feature>
<feature type="non-terminal residue" evidence="4">
    <location>
        <position position="343"/>
    </location>
</feature>
<dbReference type="GO" id="GO:0007165">
    <property type="term" value="P:signal transduction"/>
    <property type="evidence" value="ECO:0007669"/>
    <property type="project" value="InterPro"/>
</dbReference>
<dbReference type="InterPro" id="IPR008936">
    <property type="entry name" value="Rho_GTPase_activation_prot"/>
</dbReference>
<dbReference type="STRING" id="92696.A0A4R0RJW2"/>
<evidence type="ECO:0000259" key="3">
    <source>
        <dbReference type="PROSITE" id="PS50238"/>
    </source>
</evidence>
<keyword evidence="5" id="KW-1185">Reference proteome</keyword>
<keyword evidence="1" id="KW-0343">GTPase activation</keyword>
<reference evidence="4 5" key="1">
    <citation type="submission" date="2018-11" db="EMBL/GenBank/DDBJ databases">
        <title>Genome assembly of Steccherinum ochraceum LE-BIN_3174, the white-rot fungus of the Steccherinaceae family (The Residual Polyporoid clade, Polyporales, Basidiomycota).</title>
        <authorList>
            <person name="Fedorova T.V."/>
            <person name="Glazunova O.A."/>
            <person name="Landesman E.O."/>
            <person name="Moiseenko K.V."/>
            <person name="Psurtseva N.V."/>
            <person name="Savinova O.S."/>
            <person name="Shakhova N.V."/>
            <person name="Tyazhelova T.V."/>
            <person name="Vasina D.V."/>
        </authorList>
    </citation>
    <scope>NUCLEOTIDE SEQUENCE [LARGE SCALE GENOMIC DNA]</scope>
    <source>
        <strain evidence="4 5">LE-BIN_3174</strain>
    </source>
</reference>
<protein>
    <recommendedName>
        <fullName evidence="3">Rho-GAP domain-containing protein</fullName>
    </recommendedName>
</protein>
<dbReference type="Gene3D" id="1.10.555.10">
    <property type="entry name" value="Rho GTPase activation protein"/>
    <property type="match status" value="1"/>
</dbReference>
<comment type="caution">
    <text evidence="4">The sequence shown here is derived from an EMBL/GenBank/DDBJ whole genome shotgun (WGS) entry which is preliminary data.</text>
</comment>
<dbReference type="InterPro" id="IPR051025">
    <property type="entry name" value="RhoGAP"/>
</dbReference>
<dbReference type="AlphaFoldDB" id="A0A4R0RJW2"/>
<sequence length="343" mass="39604">MSFKEKVSEKWLNFQIATYDAMYQVKPSYLPSKPVPEPNAPPKPKAKEEKAPLKGILRNANPPPPKTKAQKEREERELRLYETLNHDFSVYPPNILSHRTPKRMSYVPKGWYPAMPDPAIDGPLTYQSVNNIPTPNRYSLEPARAPFPHPGVPCVMRALRVSLQKSHRRFEDYLVKSEVLNGELWDTEDQDGLKEVKRQTASKFLVQQAQRDQRKINRDYHVFGGRTKTICEKAATRVSVLGWTFKVPIAIRACIEELNRRGLKQPDLFRRPGHHRRILELVNAYDTLDPNAPLPDLRNESIHDVAELLGFWMNTLPAPLMHRVHSDAFMAWCVDPTATRQYE</sequence>
<dbReference type="Pfam" id="PF00620">
    <property type="entry name" value="RhoGAP"/>
    <property type="match status" value="1"/>
</dbReference>
<evidence type="ECO:0000256" key="1">
    <source>
        <dbReference type="ARBA" id="ARBA00022468"/>
    </source>
</evidence>
<evidence type="ECO:0000313" key="4">
    <source>
        <dbReference type="EMBL" id="TCD68731.1"/>
    </source>
</evidence>
<dbReference type="Proteomes" id="UP000292702">
    <property type="component" value="Unassembled WGS sequence"/>
</dbReference>
<dbReference type="InterPro" id="IPR000198">
    <property type="entry name" value="RhoGAP_dom"/>
</dbReference>
<dbReference type="OrthoDB" id="79452at2759"/>
<dbReference type="PROSITE" id="PS50238">
    <property type="entry name" value="RHOGAP"/>
    <property type="match status" value="1"/>
</dbReference>
<name>A0A4R0RJW2_9APHY</name>
<dbReference type="SUPFAM" id="SSF48350">
    <property type="entry name" value="GTPase activation domain, GAP"/>
    <property type="match status" value="1"/>
</dbReference>
<dbReference type="PANTHER" id="PTHR15228:SF25">
    <property type="entry name" value="F-BAR DOMAIN-CONTAINING PROTEIN"/>
    <property type="match status" value="1"/>
</dbReference>